<protein>
    <submittedName>
        <fullName evidence="2">Uncharacterized protein</fullName>
    </submittedName>
</protein>
<accession>R4JF24</accession>
<keyword evidence="1" id="KW-0175">Coiled coil</keyword>
<organism evidence="2 3">
    <name type="scientific">Bacillus phage SIOphi</name>
    <dbReference type="NCBI Taxonomy" id="1285382"/>
    <lineage>
        <taxon>Viruses</taxon>
        <taxon>Duplodnaviria</taxon>
        <taxon>Heunggongvirae</taxon>
        <taxon>Uroviricota</taxon>
        <taxon>Caudoviricetes</taxon>
        <taxon>Herelleviridae</taxon>
        <taxon>Bastillevirinae</taxon>
        <taxon>Siophivirus</taxon>
        <taxon>Siophivirus SIOphi</taxon>
    </lineage>
</organism>
<gene>
    <name evidence="2" type="ORF">SIOphi_00650</name>
</gene>
<dbReference type="EMBL" id="KC699836">
    <property type="protein sequence ID" value="AGK86938.1"/>
    <property type="molecule type" value="Genomic_DNA"/>
</dbReference>
<keyword evidence="3" id="KW-1185">Reference proteome</keyword>
<feature type="coiled-coil region" evidence="1">
    <location>
        <begin position="128"/>
        <end position="155"/>
    </location>
</feature>
<evidence type="ECO:0000256" key="1">
    <source>
        <dbReference type="SAM" id="Coils"/>
    </source>
</evidence>
<name>R4JF24_9CAUD</name>
<proteinExistence type="predicted"/>
<dbReference type="Proteomes" id="UP000258501">
    <property type="component" value="Segment"/>
</dbReference>
<sequence>MDSRIKDIAKQREIIEGTKESISLGIGSLPIFNTDFQVGDIVEITYSDHEPVKRDGFDKLLLLTYIGLQGNLAEDIYFVFQPFKNGLELEDKFIILSWMDIEDENFFLNVVDSAYGHVKAYEEALRKSSYIEEDIDRITQEIEKLNAELASLNSYFQEHTLITYEKFEDNPMTAWAVIDSEEGEKDE</sequence>
<evidence type="ECO:0000313" key="3">
    <source>
        <dbReference type="Proteomes" id="UP000258501"/>
    </source>
</evidence>
<reference evidence="2 3" key="1">
    <citation type="submission" date="2013-02" db="EMBL/GenBank/DDBJ databases">
        <authorList>
            <person name="Lukaszewicz M."/>
            <person name="Biegalska A."/>
            <person name="Krasowska A."/>
        </authorList>
    </citation>
    <scope>NUCLEOTIDE SEQUENCE [LARGE SCALE GENOMIC DNA]</scope>
</reference>
<evidence type="ECO:0000313" key="2">
    <source>
        <dbReference type="EMBL" id="AGK86938.1"/>
    </source>
</evidence>